<dbReference type="Proteomes" id="UP000295388">
    <property type="component" value="Unassembled WGS sequence"/>
</dbReference>
<feature type="transmembrane region" description="Helical" evidence="1">
    <location>
        <begin position="199"/>
        <end position="217"/>
    </location>
</feature>
<feature type="transmembrane region" description="Helical" evidence="1">
    <location>
        <begin position="48"/>
        <end position="75"/>
    </location>
</feature>
<dbReference type="PANTHER" id="PTHR31272">
    <property type="entry name" value="CYTOCHROME C-TYPE BIOGENESIS PROTEIN HI_1454-RELATED"/>
    <property type="match status" value="1"/>
</dbReference>
<evidence type="ECO:0000256" key="1">
    <source>
        <dbReference type="SAM" id="Phobius"/>
    </source>
</evidence>
<sequence>MDGVPVGLALAAGTVAVVNPCGFALLPAYASLLVVGDKPGRGVAIGRALGFAAAMTAGFVLVFGVFGLALASVAGPIQQRLPWFTVIFGLTLALVGAWLLAGRSIPGLRITTGRGPAPTRSVLSMTLFGVAYALASLGCTIGPFLVTVVATFRTGSIVEGVTVFTAYALGMGVVVAVVSLAVALARGSVVAALRRAGRLVSRLGGLLLVVAGLYVAYYGGYEIRVLRGAGAGDPVIAAGAALQRRLASGLDLIGASGALVALVILLILSLWGRGVLRLRSRRRS</sequence>
<feature type="transmembrane region" description="Helical" evidence="1">
    <location>
        <begin position="122"/>
        <end position="146"/>
    </location>
</feature>
<feature type="transmembrane region" description="Helical" evidence="1">
    <location>
        <begin position="81"/>
        <end position="101"/>
    </location>
</feature>
<feature type="transmembrane region" description="Helical" evidence="1">
    <location>
        <begin position="252"/>
        <end position="276"/>
    </location>
</feature>
<keyword evidence="3" id="KW-1185">Reference proteome</keyword>
<feature type="transmembrane region" description="Helical" evidence="1">
    <location>
        <begin position="6"/>
        <end position="36"/>
    </location>
</feature>
<dbReference type="AlphaFoldDB" id="A0A4R6JKR4"/>
<evidence type="ECO:0000313" key="3">
    <source>
        <dbReference type="Proteomes" id="UP000295388"/>
    </source>
</evidence>
<dbReference type="PANTHER" id="PTHR31272:SF4">
    <property type="entry name" value="CYTOCHROME C-TYPE BIOGENESIS PROTEIN HI_1454-RELATED"/>
    <property type="match status" value="1"/>
</dbReference>
<dbReference type="InterPro" id="IPR051790">
    <property type="entry name" value="Cytochrome_c-biogenesis_DsbD"/>
</dbReference>
<feature type="transmembrane region" description="Helical" evidence="1">
    <location>
        <begin position="166"/>
        <end position="187"/>
    </location>
</feature>
<evidence type="ECO:0000313" key="2">
    <source>
        <dbReference type="EMBL" id="TDO36302.1"/>
    </source>
</evidence>
<dbReference type="OrthoDB" id="5244297at2"/>
<protein>
    <submittedName>
        <fullName evidence="2">Cytochrome c biogenesis protein CcdA</fullName>
    </submittedName>
</protein>
<accession>A0A4R6JKR4</accession>
<keyword evidence="1" id="KW-0812">Transmembrane</keyword>
<keyword evidence="1" id="KW-0472">Membrane</keyword>
<comment type="caution">
    <text evidence="2">The sequence shown here is derived from an EMBL/GenBank/DDBJ whole genome shotgun (WGS) entry which is preliminary data.</text>
</comment>
<reference evidence="2 3" key="1">
    <citation type="submission" date="2019-03" db="EMBL/GenBank/DDBJ databases">
        <title>Genomic Encyclopedia of Type Strains, Phase III (KMG-III): the genomes of soil and plant-associated and newly described type strains.</title>
        <authorList>
            <person name="Whitman W."/>
        </authorList>
    </citation>
    <scope>NUCLEOTIDE SEQUENCE [LARGE SCALE GENOMIC DNA]</scope>
    <source>
        <strain evidence="2 3">VKM Ac-2527</strain>
    </source>
</reference>
<dbReference type="EMBL" id="SNWQ01000020">
    <property type="protein sequence ID" value="TDO36302.1"/>
    <property type="molecule type" value="Genomic_DNA"/>
</dbReference>
<gene>
    <name evidence="2" type="ORF">EV643_12033</name>
</gene>
<keyword evidence="1" id="KW-1133">Transmembrane helix</keyword>
<organism evidence="2 3">
    <name type="scientific">Kribbella caucasensis</name>
    <dbReference type="NCBI Taxonomy" id="2512215"/>
    <lineage>
        <taxon>Bacteria</taxon>
        <taxon>Bacillati</taxon>
        <taxon>Actinomycetota</taxon>
        <taxon>Actinomycetes</taxon>
        <taxon>Propionibacteriales</taxon>
        <taxon>Kribbellaceae</taxon>
        <taxon>Kribbella</taxon>
    </lineage>
</organism>
<name>A0A4R6JKR4_9ACTN</name>
<proteinExistence type="predicted"/>
<dbReference type="RefSeq" id="WP_133804066.1">
    <property type="nucleotide sequence ID" value="NZ_SNWQ01000020.1"/>
</dbReference>